<dbReference type="PANTHER" id="PTHR31343">
    <property type="entry name" value="T15D22.8"/>
    <property type="match status" value="1"/>
</dbReference>
<protein>
    <submittedName>
        <fullName evidence="1">Uncharacterized protein</fullName>
    </submittedName>
</protein>
<gene>
    <name evidence="1" type="ORF">Pyn_13539</name>
</gene>
<name>A0A314YSH6_PRUYE</name>
<dbReference type="InterPro" id="IPR008507">
    <property type="entry name" value="DUF789"/>
</dbReference>
<keyword evidence="2" id="KW-1185">Reference proteome</keyword>
<dbReference type="Proteomes" id="UP000250321">
    <property type="component" value="Unassembled WGS sequence"/>
</dbReference>
<comment type="caution">
    <text evidence="1">The sequence shown here is derived from an EMBL/GenBank/DDBJ whole genome shotgun (WGS) entry which is preliminary data.</text>
</comment>
<dbReference type="EMBL" id="PJQY01000590">
    <property type="protein sequence ID" value="PQQ09693.1"/>
    <property type="molecule type" value="Genomic_DNA"/>
</dbReference>
<organism evidence="1 2">
    <name type="scientific">Prunus yedoensis var. nudiflora</name>
    <dbReference type="NCBI Taxonomy" id="2094558"/>
    <lineage>
        <taxon>Eukaryota</taxon>
        <taxon>Viridiplantae</taxon>
        <taxon>Streptophyta</taxon>
        <taxon>Embryophyta</taxon>
        <taxon>Tracheophyta</taxon>
        <taxon>Spermatophyta</taxon>
        <taxon>Magnoliopsida</taxon>
        <taxon>eudicotyledons</taxon>
        <taxon>Gunneridae</taxon>
        <taxon>Pentapetalae</taxon>
        <taxon>rosids</taxon>
        <taxon>fabids</taxon>
        <taxon>Rosales</taxon>
        <taxon>Rosaceae</taxon>
        <taxon>Amygdaloideae</taxon>
        <taxon>Amygdaleae</taxon>
        <taxon>Prunus</taxon>
    </lineage>
</organism>
<dbReference type="PANTHER" id="PTHR31343:SF3">
    <property type="entry name" value="DUF789 DOMAIN-CONTAINING PROTEIN"/>
    <property type="match status" value="1"/>
</dbReference>
<sequence>MPYSPWDIPLLSNPNEYSNFQCFLQSITPSVPTQQQPPKIPVQMLNGCLSQSLGNSGIACFSLSDLWKFYKYWSCFGAGVPILLNSGDSVLQYYSPSLSALQIYTRKPVDYYSRLGISCTPKLERDSSDVTSDDSTSDHEVSCQTTDRFGHLYCQYNETASPYDRVPLTDKINELAQNYPALLKFQSVQLSPYSWMAVAWYPIYQIPFTRNAKDLSACFITYNTLSSFQGLPCTILEEDEKFQSINTLGKEWGGRMLERDSRRGEIALPPFAVATYKMYGELWTNPETSDKENIASYLNAANSWLKHCKFQHHDFNFFMSRR</sequence>
<dbReference type="OrthoDB" id="1161498at2759"/>
<dbReference type="STRING" id="2094558.A0A314YSH6"/>
<evidence type="ECO:0000313" key="1">
    <source>
        <dbReference type="EMBL" id="PQQ09693.1"/>
    </source>
</evidence>
<dbReference type="Pfam" id="PF05623">
    <property type="entry name" value="DUF789"/>
    <property type="match status" value="1"/>
</dbReference>
<evidence type="ECO:0000313" key="2">
    <source>
        <dbReference type="Proteomes" id="UP000250321"/>
    </source>
</evidence>
<proteinExistence type="predicted"/>
<accession>A0A314YSH6</accession>
<reference evidence="1 2" key="1">
    <citation type="submission" date="2018-02" db="EMBL/GenBank/DDBJ databases">
        <title>Draft genome of wild Prunus yedoensis var. nudiflora.</title>
        <authorList>
            <person name="Baek S."/>
            <person name="Kim J.-H."/>
            <person name="Choi K."/>
            <person name="Kim G.-B."/>
            <person name="Cho A."/>
            <person name="Jang H."/>
            <person name="Shin C.-H."/>
            <person name="Yu H.-J."/>
            <person name="Mun J.-H."/>
        </authorList>
    </citation>
    <scope>NUCLEOTIDE SEQUENCE [LARGE SCALE GENOMIC DNA]</scope>
    <source>
        <strain evidence="2">cv. Jeju island</strain>
        <tissue evidence="1">Leaf</tissue>
    </source>
</reference>
<dbReference type="AlphaFoldDB" id="A0A314YSH6"/>